<feature type="transmembrane region" description="Helical" evidence="9">
    <location>
        <begin position="200"/>
        <end position="219"/>
    </location>
</feature>
<dbReference type="InterPro" id="IPR039421">
    <property type="entry name" value="Type_1_exporter"/>
</dbReference>
<dbReference type="InterPro" id="IPR017871">
    <property type="entry name" value="ABC_transporter-like_CS"/>
</dbReference>
<dbReference type="PROSITE" id="PS50929">
    <property type="entry name" value="ABC_TM1F"/>
    <property type="match status" value="1"/>
</dbReference>
<evidence type="ECO:0008006" key="14">
    <source>
        <dbReference type="Google" id="ProtNLM"/>
    </source>
</evidence>
<dbReference type="CDD" id="cd18572">
    <property type="entry name" value="ABC_6TM_TAP"/>
    <property type="match status" value="1"/>
</dbReference>
<dbReference type="Proteomes" id="UP001295423">
    <property type="component" value="Unassembled WGS sequence"/>
</dbReference>
<evidence type="ECO:0000259" key="11">
    <source>
        <dbReference type="PROSITE" id="PS50929"/>
    </source>
</evidence>
<dbReference type="AlphaFoldDB" id="A0AAD2CDD2"/>
<dbReference type="Pfam" id="PF00664">
    <property type="entry name" value="ABC_membrane"/>
    <property type="match status" value="1"/>
</dbReference>
<dbReference type="PROSITE" id="PS50893">
    <property type="entry name" value="ABC_TRANSPORTER_2"/>
    <property type="match status" value="1"/>
</dbReference>
<dbReference type="GO" id="GO:0016887">
    <property type="term" value="F:ATP hydrolysis activity"/>
    <property type="evidence" value="ECO:0007669"/>
    <property type="project" value="InterPro"/>
</dbReference>
<dbReference type="SUPFAM" id="SSF52540">
    <property type="entry name" value="P-loop containing nucleoside triphosphate hydrolases"/>
    <property type="match status" value="1"/>
</dbReference>
<evidence type="ECO:0000256" key="7">
    <source>
        <dbReference type="ARBA" id="ARBA00022989"/>
    </source>
</evidence>
<evidence type="ECO:0000256" key="1">
    <source>
        <dbReference type="ARBA" id="ARBA00004651"/>
    </source>
</evidence>
<dbReference type="PANTHER" id="PTHR43394">
    <property type="entry name" value="ATP-DEPENDENT PERMEASE MDL1, MITOCHONDRIAL"/>
    <property type="match status" value="1"/>
</dbReference>
<gene>
    <name evidence="12" type="ORF">CYCCA115_LOCUS1847</name>
</gene>
<keyword evidence="8 9" id="KW-0472">Membrane</keyword>
<keyword evidence="4 9" id="KW-0812">Transmembrane</keyword>
<dbReference type="Pfam" id="PF00005">
    <property type="entry name" value="ABC_tran"/>
    <property type="match status" value="1"/>
</dbReference>
<dbReference type="InterPro" id="IPR003439">
    <property type="entry name" value="ABC_transporter-like_ATP-bd"/>
</dbReference>
<accession>A0AAD2CDD2</accession>
<dbReference type="Gene3D" id="3.40.50.300">
    <property type="entry name" value="P-loop containing nucleotide triphosphate hydrolases"/>
    <property type="match status" value="1"/>
</dbReference>
<dbReference type="SMART" id="SM00382">
    <property type="entry name" value="AAA"/>
    <property type="match status" value="1"/>
</dbReference>
<keyword evidence="6" id="KW-0067">ATP-binding</keyword>
<comment type="caution">
    <text evidence="12">The sequence shown here is derived from an EMBL/GenBank/DDBJ whole genome shotgun (WGS) entry which is preliminary data.</text>
</comment>
<dbReference type="InterPro" id="IPR036640">
    <property type="entry name" value="ABC1_TM_sf"/>
</dbReference>
<evidence type="ECO:0000313" key="12">
    <source>
        <dbReference type="EMBL" id="CAJ1930131.1"/>
    </source>
</evidence>
<keyword evidence="3" id="KW-1003">Cell membrane</keyword>
<keyword evidence="5" id="KW-0547">Nucleotide-binding</keyword>
<name>A0AAD2CDD2_9STRA</name>
<comment type="subcellular location">
    <subcellularLocation>
        <location evidence="1">Cell membrane</location>
        <topology evidence="1">Multi-pass membrane protein</topology>
    </subcellularLocation>
</comment>
<dbReference type="GO" id="GO:0005886">
    <property type="term" value="C:plasma membrane"/>
    <property type="evidence" value="ECO:0007669"/>
    <property type="project" value="UniProtKB-SubCell"/>
</dbReference>
<dbReference type="EMBL" id="CAKOGP040000109">
    <property type="protein sequence ID" value="CAJ1930131.1"/>
    <property type="molecule type" value="Genomic_DNA"/>
</dbReference>
<sequence length="655" mass="72290">MSLPRSVGFFANYIVKYFSKRKMRRKDGMAKGKKRAMWRKLNEQRRNVMTLAGYTSSIVFPSFLFLLLGALMTSIVPSYYSKCIQCVSTLTTSRSQLLEAMFGLGITSTLAALFTGLRGSLFWIGGSRANYNVRVKLHRSLLLQEAAFFDMNETGYLLSRLNSDVNKIGQVISYHVNVVFRQLAQFMFGSIYLFKISPKLSMWTFCGISLVAWLSAIYGDLSRLLAEKVQDTFADATAVAETSFSMSETIRAFDGATLESAKFEGAQNKALQMEELQAWAYGSHKFLSDTLQTILQVALLFACWNVGRAGGLPAGKLTTFMFYTNFVLESSNEVGDQWAKIQQAVGASSSVFDLIKRFPAIRDPKANEGDSAQRKLGNGIINDSPILSFSKVRVDYEAMERPALDNINVDIFSGDRVALVGRSGSGKSSMLRCMMRFYDPSHGAIKLCGQDLRRITRAETAKQIAVVAQEPHMFPTTLAENILYGVEKDTRNAASGTPEYSRKLLDAVADCLSLSGLSVEPGNELGLTLETRIGEGGRSLSGGQCQRAAIARALIRSPDVLLLDEPTAALDSESEKLVVASLQKAMQRIKCMVMVTHRLGIIRSLDINRVLVLDKGKIVEDGHPEDLLIHENGLYAALAREQGITSRSNETLARL</sequence>
<feature type="domain" description="ABC transmembrane type-1" evidence="11">
    <location>
        <begin position="62"/>
        <end position="343"/>
    </location>
</feature>
<evidence type="ECO:0000256" key="4">
    <source>
        <dbReference type="ARBA" id="ARBA00022692"/>
    </source>
</evidence>
<dbReference type="GO" id="GO:0015421">
    <property type="term" value="F:ABC-type oligopeptide transporter activity"/>
    <property type="evidence" value="ECO:0007669"/>
    <property type="project" value="TreeGrafter"/>
</dbReference>
<evidence type="ECO:0000256" key="6">
    <source>
        <dbReference type="ARBA" id="ARBA00022840"/>
    </source>
</evidence>
<protein>
    <recommendedName>
        <fullName evidence="14">ATP-dependent transporter ycf16</fullName>
    </recommendedName>
</protein>
<dbReference type="GO" id="GO:0090374">
    <property type="term" value="P:oligopeptide export from mitochondrion"/>
    <property type="evidence" value="ECO:0007669"/>
    <property type="project" value="TreeGrafter"/>
</dbReference>
<evidence type="ECO:0000256" key="8">
    <source>
        <dbReference type="ARBA" id="ARBA00023136"/>
    </source>
</evidence>
<proteinExistence type="predicted"/>
<dbReference type="InterPro" id="IPR027417">
    <property type="entry name" value="P-loop_NTPase"/>
</dbReference>
<dbReference type="PROSITE" id="PS00211">
    <property type="entry name" value="ABC_TRANSPORTER_1"/>
    <property type="match status" value="1"/>
</dbReference>
<dbReference type="GO" id="GO:0005743">
    <property type="term" value="C:mitochondrial inner membrane"/>
    <property type="evidence" value="ECO:0007669"/>
    <property type="project" value="TreeGrafter"/>
</dbReference>
<dbReference type="InterPro" id="IPR011527">
    <property type="entry name" value="ABC1_TM_dom"/>
</dbReference>
<keyword evidence="7 9" id="KW-1133">Transmembrane helix</keyword>
<keyword evidence="2" id="KW-0813">Transport</keyword>
<dbReference type="Gene3D" id="1.20.1560.10">
    <property type="entry name" value="ABC transporter type 1, transmembrane domain"/>
    <property type="match status" value="1"/>
</dbReference>
<evidence type="ECO:0000256" key="3">
    <source>
        <dbReference type="ARBA" id="ARBA00022475"/>
    </source>
</evidence>
<evidence type="ECO:0000256" key="2">
    <source>
        <dbReference type="ARBA" id="ARBA00022448"/>
    </source>
</evidence>
<evidence type="ECO:0000313" key="13">
    <source>
        <dbReference type="Proteomes" id="UP001295423"/>
    </source>
</evidence>
<dbReference type="SUPFAM" id="SSF90123">
    <property type="entry name" value="ABC transporter transmembrane region"/>
    <property type="match status" value="1"/>
</dbReference>
<dbReference type="PANTHER" id="PTHR43394:SF1">
    <property type="entry name" value="ATP-BINDING CASSETTE SUB-FAMILY B MEMBER 10, MITOCHONDRIAL"/>
    <property type="match status" value="1"/>
</dbReference>
<dbReference type="FunFam" id="3.40.50.300:FF:000854">
    <property type="entry name" value="Multidrug ABC transporter ATP-binding protein"/>
    <property type="match status" value="1"/>
</dbReference>
<evidence type="ECO:0000256" key="9">
    <source>
        <dbReference type="SAM" id="Phobius"/>
    </source>
</evidence>
<evidence type="ECO:0000259" key="10">
    <source>
        <dbReference type="PROSITE" id="PS50893"/>
    </source>
</evidence>
<evidence type="ECO:0000256" key="5">
    <source>
        <dbReference type="ARBA" id="ARBA00022741"/>
    </source>
</evidence>
<feature type="domain" description="ABC transporter" evidence="10">
    <location>
        <begin position="387"/>
        <end position="640"/>
    </location>
</feature>
<reference evidence="12" key="1">
    <citation type="submission" date="2023-08" db="EMBL/GenBank/DDBJ databases">
        <authorList>
            <person name="Audoor S."/>
            <person name="Bilcke G."/>
        </authorList>
    </citation>
    <scope>NUCLEOTIDE SEQUENCE</scope>
</reference>
<feature type="transmembrane region" description="Helical" evidence="9">
    <location>
        <begin position="102"/>
        <end position="124"/>
    </location>
</feature>
<dbReference type="InterPro" id="IPR003593">
    <property type="entry name" value="AAA+_ATPase"/>
</dbReference>
<dbReference type="GO" id="GO:0005524">
    <property type="term" value="F:ATP binding"/>
    <property type="evidence" value="ECO:0007669"/>
    <property type="project" value="UniProtKB-KW"/>
</dbReference>
<organism evidence="12 13">
    <name type="scientific">Cylindrotheca closterium</name>
    <dbReference type="NCBI Taxonomy" id="2856"/>
    <lineage>
        <taxon>Eukaryota</taxon>
        <taxon>Sar</taxon>
        <taxon>Stramenopiles</taxon>
        <taxon>Ochrophyta</taxon>
        <taxon>Bacillariophyta</taxon>
        <taxon>Bacillariophyceae</taxon>
        <taxon>Bacillariophycidae</taxon>
        <taxon>Bacillariales</taxon>
        <taxon>Bacillariaceae</taxon>
        <taxon>Cylindrotheca</taxon>
    </lineage>
</organism>
<keyword evidence="13" id="KW-1185">Reference proteome</keyword>